<keyword evidence="7" id="KW-1185">Reference proteome</keyword>
<dbReference type="InterPro" id="IPR036365">
    <property type="entry name" value="PGBD-like_sf"/>
</dbReference>
<gene>
    <name evidence="6" type="ORF">IRI77_01545</name>
</gene>
<dbReference type="Proteomes" id="UP000593892">
    <property type="component" value="Chromosome"/>
</dbReference>
<evidence type="ECO:0000313" key="7">
    <source>
        <dbReference type="Proteomes" id="UP000593892"/>
    </source>
</evidence>
<accession>A0A7S7SLP3</accession>
<dbReference type="PRINTS" id="PR01021">
    <property type="entry name" value="OMPADOMAIN"/>
</dbReference>
<dbReference type="Pfam" id="PF00691">
    <property type="entry name" value="OmpA"/>
    <property type="match status" value="1"/>
</dbReference>
<dbReference type="RefSeq" id="WP_194450333.1">
    <property type="nucleotide sequence ID" value="NZ_CP063849.1"/>
</dbReference>
<dbReference type="CDD" id="cd07185">
    <property type="entry name" value="OmpA_C-like"/>
    <property type="match status" value="1"/>
</dbReference>
<organism evidence="6 7">
    <name type="scientific">Paludibaculum fermentans</name>
    <dbReference type="NCBI Taxonomy" id="1473598"/>
    <lineage>
        <taxon>Bacteria</taxon>
        <taxon>Pseudomonadati</taxon>
        <taxon>Acidobacteriota</taxon>
        <taxon>Terriglobia</taxon>
        <taxon>Bryobacterales</taxon>
        <taxon>Bryobacteraceae</taxon>
        <taxon>Paludibaculum</taxon>
    </lineage>
</organism>
<evidence type="ECO:0000256" key="4">
    <source>
        <dbReference type="PROSITE-ProRule" id="PRU00473"/>
    </source>
</evidence>
<name>A0A7S7SLP3_PALFE</name>
<feature type="domain" description="OmpA-like" evidence="5">
    <location>
        <begin position="37"/>
        <end position="267"/>
    </location>
</feature>
<keyword evidence="2 4" id="KW-0472">Membrane</keyword>
<dbReference type="Pfam" id="PF01471">
    <property type="entry name" value="PG_binding_1"/>
    <property type="match status" value="1"/>
</dbReference>
<sequence length="741" mass="82352">MADGGFAADHPPRPDQPFYVAPNFDGATERNAYRAQLIPVACWRVDNIRFEFDSSFVKPEIAAELTLLATKMKAHPKAPISIFGHADPVGKDDYNKKLSGRRATAIYAILTRNTDLWETLYKDKDDHWGLKSIQTMLTALGYDPGPATGFGSGKTTAAVKKFQGDDGTLDPDGDPGPLTREKLFQAYMDKTCVDDTGAAFQLTNDDFLARGADPDGKGDYQGCGEFNPVLIFSNAEEKEFKKPGKTKARNEANSPNRRVVIFLFRPNSIVTPGKWPCPLATEGGEGCTKRFWSDGETRRQNTDKRREYPVTHDTFACRFYDRIAFKSPCETIAPIPLATIDYKIWNARWEPAEGFCGDKVKLLADTDLPDGDAVQINFTPKQGASPNLTQQDTQSSAGKIEVEWEIHDVDFKSGAAFLEKVELEARFTAAKAAPATSNLLTVKSMRDTNEETFKRDDSWNGFGNHSEFKQKTDQFKTKLTANFKIVKSWGATYIDFRSIGFTGKDGGAPYDGHRWGRSTGVNAMAPNEYYDGSEWKSLPDGFTITAANYQAITFHKNGSSFVSANGGTWPEEFTDYDFNSAANVAKRAAWITETNSRWSDHFILRRSKCTSQKSTRCCVYDTQLELILTPVETFTAADHVVFVAPGNMRANAANWFMDAPDLSTAAHETGHRIGNPDEYKDGATDDTLTGDGAINGIDENCVMGQNMTKVKKRHLHAMVETHKKAIKNTFGRDYDYDTLNK</sequence>
<evidence type="ECO:0000256" key="2">
    <source>
        <dbReference type="ARBA" id="ARBA00023136"/>
    </source>
</evidence>
<dbReference type="PANTHER" id="PTHR30329:SF21">
    <property type="entry name" value="LIPOPROTEIN YIAD-RELATED"/>
    <property type="match status" value="1"/>
</dbReference>
<dbReference type="GO" id="GO:0009279">
    <property type="term" value="C:cell outer membrane"/>
    <property type="evidence" value="ECO:0007669"/>
    <property type="project" value="UniProtKB-SubCell"/>
</dbReference>
<protein>
    <submittedName>
        <fullName evidence="6">OmpA family protein</fullName>
    </submittedName>
</protein>
<dbReference type="InterPro" id="IPR050330">
    <property type="entry name" value="Bact_OuterMem_StrucFunc"/>
</dbReference>
<dbReference type="AlphaFoldDB" id="A0A7S7SLP3"/>
<dbReference type="KEGG" id="pfer:IRI77_01545"/>
<evidence type="ECO:0000313" key="6">
    <source>
        <dbReference type="EMBL" id="QOY88671.1"/>
    </source>
</evidence>
<proteinExistence type="predicted"/>
<dbReference type="InterPro" id="IPR002477">
    <property type="entry name" value="Peptidoglycan-bd-like"/>
</dbReference>
<evidence type="ECO:0000259" key="5">
    <source>
        <dbReference type="PROSITE" id="PS51123"/>
    </source>
</evidence>
<dbReference type="InterPro" id="IPR036366">
    <property type="entry name" value="PGBDSf"/>
</dbReference>
<evidence type="ECO:0000256" key="3">
    <source>
        <dbReference type="ARBA" id="ARBA00023237"/>
    </source>
</evidence>
<evidence type="ECO:0000256" key="1">
    <source>
        <dbReference type="ARBA" id="ARBA00004442"/>
    </source>
</evidence>
<dbReference type="PANTHER" id="PTHR30329">
    <property type="entry name" value="STATOR ELEMENT OF FLAGELLAR MOTOR COMPLEX"/>
    <property type="match status" value="1"/>
</dbReference>
<dbReference type="Gene3D" id="1.10.101.10">
    <property type="entry name" value="PGBD-like superfamily/PGBD"/>
    <property type="match status" value="1"/>
</dbReference>
<dbReference type="SUPFAM" id="SSF47090">
    <property type="entry name" value="PGBD-like"/>
    <property type="match status" value="1"/>
</dbReference>
<dbReference type="InterPro" id="IPR006664">
    <property type="entry name" value="OMP_bac"/>
</dbReference>
<dbReference type="Gene3D" id="3.30.1330.60">
    <property type="entry name" value="OmpA-like domain"/>
    <property type="match status" value="1"/>
</dbReference>
<dbReference type="SUPFAM" id="SSF103088">
    <property type="entry name" value="OmpA-like"/>
    <property type="match status" value="1"/>
</dbReference>
<dbReference type="PROSITE" id="PS51123">
    <property type="entry name" value="OMPA_2"/>
    <property type="match status" value="1"/>
</dbReference>
<dbReference type="EMBL" id="CP063849">
    <property type="protein sequence ID" value="QOY88671.1"/>
    <property type="molecule type" value="Genomic_DNA"/>
</dbReference>
<reference evidence="6 7" key="1">
    <citation type="submission" date="2020-10" db="EMBL/GenBank/DDBJ databases">
        <title>Complete genome sequence of Paludibaculum fermentans P105T, a facultatively anaerobic acidobacterium capable of dissimilatory Fe(III) reduction.</title>
        <authorList>
            <person name="Dedysh S.N."/>
            <person name="Beletsky A.V."/>
            <person name="Kulichevskaya I.S."/>
            <person name="Mardanov A.V."/>
            <person name="Ravin N.V."/>
        </authorList>
    </citation>
    <scope>NUCLEOTIDE SEQUENCE [LARGE SCALE GENOMIC DNA]</scope>
    <source>
        <strain evidence="6 7">P105</strain>
    </source>
</reference>
<dbReference type="InterPro" id="IPR006665">
    <property type="entry name" value="OmpA-like"/>
</dbReference>
<dbReference type="InterPro" id="IPR036737">
    <property type="entry name" value="OmpA-like_sf"/>
</dbReference>
<keyword evidence="3" id="KW-0998">Cell outer membrane</keyword>
<comment type="subcellular location">
    <subcellularLocation>
        <location evidence="1">Cell outer membrane</location>
    </subcellularLocation>
</comment>